<dbReference type="Gene3D" id="3.40.50.1820">
    <property type="entry name" value="alpha/beta hydrolase"/>
    <property type="match status" value="1"/>
</dbReference>
<dbReference type="InterPro" id="IPR000073">
    <property type="entry name" value="AB_hydrolase_1"/>
</dbReference>
<evidence type="ECO:0000313" key="2">
    <source>
        <dbReference type="EMBL" id="WPR90006.1"/>
    </source>
</evidence>
<keyword evidence="3" id="KW-1185">Reference proteome</keyword>
<keyword evidence="2" id="KW-0378">Hydrolase</keyword>
<dbReference type="GO" id="GO:0016787">
    <property type="term" value="F:hydrolase activity"/>
    <property type="evidence" value="ECO:0007669"/>
    <property type="project" value="UniProtKB-KW"/>
</dbReference>
<name>A0ABZ0SNY0_9MICO</name>
<dbReference type="SUPFAM" id="SSF53474">
    <property type="entry name" value="alpha/beta-Hydrolases"/>
    <property type="match status" value="1"/>
</dbReference>
<dbReference type="RefSeq" id="WP_320942720.1">
    <property type="nucleotide sequence ID" value="NZ_BAABEU010000003.1"/>
</dbReference>
<feature type="domain" description="AB hydrolase-1" evidence="1">
    <location>
        <begin position="43"/>
        <end position="157"/>
    </location>
</feature>
<sequence>MVSVGRALSWWARDYAYAGYWQVRGTLTPGSRSELATGAGRPVVMLPGVWETWGFLRPLIDPLHAAGHPVHVVPDLRRNGRPVPETAETVAAMLADLDLRDVVLVAHSKGGLIGKYLMVELDPEQRVRSMVAVCTPFGGSDYARYMVSRTLRAFAPNEPTTLRLQEQLEVNSRITTITGVFDPHIPKTVQLDGARNLTLDDGGHFRIMENPEVIRTVLEVAAGEWPPTAR</sequence>
<accession>A0ABZ0SNY0</accession>
<organism evidence="2 3">
    <name type="scientific">Microbacterium rhizosphaerae</name>
    <dbReference type="NCBI Taxonomy" id="1678237"/>
    <lineage>
        <taxon>Bacteria</taxon>
        <taxon>Bacillati</taxon>
        <taxon>Actinomycetota</taxon>
        <taxon>Actinomycetes</taxon>
        <taxon>Micrococcales</taxon>
        <taxon>Microbacteriaceae</taxon>
        <taxon>Microbacterium</taxon>
    </lineage>
</organism>
<dbReference type="PANTHER" id="PTHR37946:SF1">
    <property type="entry name" value="SLL1969 PROTEIN"/>
    <property type="match status" value="1"/>
</dbReference>
<dbReference type="InterPro" id="IPR029058">
    <property type="entry name" value="AB_hydrolase_fold"/>
</dbReference>
<dbReference type="PANTHER" id="PTHR37946">
    <property type="entry name" value="SLL1969 PROTEIN"/>
    <property type="match status" value="1"/>
</dbReference>
<reference evidence="2 3" key="1">
    <citation type="submission" date="2023-11" db="EMBL/GenBank/DDBJ databases">
        <title>Genome sequence of Microbacterium rhizosphaerae KACC 19337.</title>
        <authorList>
            <person name="Choi H."/>
            <person name="Kim S."/>
            <person name="Kim Y."/>
            <person name="Kwon S.-W."/>
            <person name="Heo J."/>
        </authorList>
    </citation>
    <scope>NUCLEOTIDE SEQUENCE [LARGE SCALE GENOMIC DNA]</scope>
    <source>
        <strain evidence="2 3">KACC 19337</strain>
    </source>
</reference>
<evidence type="ECO:0000313" key="3">
    <source>
        <dbReference type="Proteomes" id="UP001323798"/>
    </source>
</evidence>
<proteinExistence type="predicted"/>
<dbReference type="EMBL" id="CP139368">
    <property type="protein sequence ID" value="WPR90006.1"/>
    <property type="molecule type" value="Genomic_DNA"/>
</dbReference>
<dbReference type="Proteomes" id="UP001323798">
    <property type="component" value="Chromosome"/>
</dbReference>
<evidence type="ECO:0000259" key="1">
    <source>
        <dbReference type="Pfam" id="PF12697"/>
    </source>
</evidence>
<dbReference type="Pfam" id="PF12697">
    <property type="entry name" value="Abhydrolase_6"/>
    <property type="match status" value="1"/>
</dbReference>
<protein>
    <submittedName>
        <fullName evidence="2">Alpha/beta fold hydrolase</fullName>
    </submittedName>
</protein>
<gene>
    <name evidence="2" type="ORF">SM116_01595</name>
</gene>